<keyword evidence="8" id="KW-0539">Nucleus</keyword>
<dbReference type="CDD" id="cd19496">
    <property type="entry name" value="Elp5"/>
    <property type="match status" value="1"/>
</dbReference>
<evidence type="ECO:0000256" key="1">
    <source>
        <dbReference type="ARBA" id="ARBA00004123"/>
    </source>
</evidence>
<name>A0A6A5U8R6_9PLEO</name>
<evidence type="ECO:0000256" key="6">
    <source>
        <dbReference type="ARBA" id="ARBA00022490"/>
    </source>
</evidence>
<keyword evidence="6" id="KW-0963">Cytoplasm</keyword>
<dbReference type="EMBL" id="ML976981">
    <property type="protein sequence ID" value="KAF1961074.1"/>
    <property type="molecule type" value="Genomic_DNA"/>
</dbReference>
<comment type="pathway">
    <text evidence="3">tRNA modification; 5-methoxycarbonylmethyl-2-thiouridine-tRNA biosynthesis.</text>
</comment>
<dbReference type="GO" id="GO:0005829">
    <property type="term" value="C:cytosol"/>
    <property type="evidence" value="ECO:0007669"/>
    <property type="project" value="TreeGrafter"/>
</dbReference>
<proteinExistence type="inferred from homology"/>
<gene>
    <name evidence="9" type="ORF">CC80DRAFT_488435</name>
</gene>
<reference evidence="9" key="1">
    <citation type="journal article" date="2020" name="Stud. Mycol.">
        <title>101 Dothideomycetes genomes: a test case for predicting lifestyles and emergence of pathogens.</title>
        <authorList>
            <person name="Haridas S."/>
            <person name="Albert R."/>
            <person name="Binder M."/>
            <person name="Bloem J."/>
            <person name="Labutti K."/>
            <person name="Salamov A."/>
            <person name="Andreopoulos B."/>
            <person name="Baker S."/>
            <person name="Barry K."/>
            <person name="Bills G."/>
            <person name="Bluhm B."/>
            <person name="Cannon C."/>
            <person name="Castanera R."/>
            <person name="Culley D."/>
            <person name="Daum C."/>
            <person name="Ezra D."/>
            <person name="Gonzalez J."/>
            <person name="Henrissat B."/>
            <person name="Kuo A."/>
            <person name="Liang C."/>
            <person name="Lipzen A."/>
            <person name="Lutzoni F."/>
            <person name="Magnuson J."/>
            <person name="Mondo S."/>
            <person name="Nolan M."/>
            <person name="Ohm R."/>
            <person name="Pangilinan J."/>
            <person name="Park H.-J."/>
            <person name="Ramirez L."/>
            <person name="Alfaro M."/>
            <person name="Sun H."/>
            <person name="Tritt A."/>
            <person name="Yoshinaga Y."/>
            <person name="Zwiers L.-H."/>
            <person name="Turgeon B."/>
            <person name="Goodwin S."/>
            <person name="Spatafora J."/>
            <person name="Crous P."/>
            <person name="Grigoriev I."/>
        </authorList>
    </citation>
    <scope>NUCLEOTIDE SEQUENCE</scope>
    <source>
        <strain evidence="9">CBS 675.92</strain>
    </source>
</reference>
<evidence type="ECO:0000313" key="9">
    <source>
        <dbReference type="EMBL" id="KAF1961074.1"/>
    </source>
</evidence>
<dbReference type="InterPro" id="IPR027417">
    <property type="entry name" value="P-loop_NTPase"/>
</dbReference>
<evidence type="ECO:0000256" key="8">
    <source>
        <dbReference type="ARBA" id="ARBA00023242"/>
    </source>
</evidence>
<comment type="similarity">
    <text evidence="4">Belongs to the ELP5 family.</text>
</comment>
<evidence type="ECO:0000256" key="7">
    <source>
        <dbReference type="ARBA" id="ARBA00022694"/>
    </source>
</evidence>
<dbReference type="OrthoDB" id="166907at2759"/>
<dbReference type="InterPro" id="IPR019519">
    <property type="entry name" value="Elp5"/>
</dbReference>
<dbReference type="Pfam" id="PF10483">
    <property type="entry name" value="Elong_Iki1"/>
    <property type="match status" value="1"/>
</dbReference>
<dbReference type="UniPathway" id="UPA00988"/>
<evidence type="ECO:0000256" key="4">
    <source>
        <dbReference type="ARBA" id="ARBA00009567"/>
    </source>
</evidence>
<sequence length="433" mass="48479">MASDQGAPTTNVAAWDTAFERAAIETQRILAEHYENAPKWASAFREQRNIVAQHIEGYKPRARAVDCQDWIKANNRHIPGVVRKRRFVPTPRVKGMMGPMNVVQYQRYAIQIMSRVLNLRTNASPFTLVLDDLNQRATPLINEMVRRAISRNINVVMVSFQSAASHPAIRHIPAFGDHSGDEILAEIERAVTDFRESLVIVDSLNDLTHDKRVDMSTLFNLVAIKYASTLIGVYHQDMLPQPTATNTYAPPTLDVLKFMATAVITCKSFAHVLATKAARERSLAEPTHGLLQGAEGIVECLDANDHRGIVLEAEFRRKSGRPELESYFLRLARNSDYNPPMPGMLFGTLRREYVTLLDQVPAYTNDDVIGLVNAAANEIESTFNLSLTDKQKAARERVVLPYVDAQKGEGGQGGRILYDMGAEDDFDEEEDEI</sequence>
<dbReference type="GO" id="GO:0005634">
    <property type="term" value="C:nucleus"/>
    <property type="evidence" value="ECO:0007669"/>
    <property type="project" value="UniProtKB-SubCell"/>
</dbReference>
<dbReference type="Proteomes" id="UP000800035">
    <property type="component" value="Unassembled WGS sequence"/>
</dbReference>
<accession>A0A6A5U8R6</accession>
<evidence type="ECO:0000256" key="2">
    <source>
        <dbReference type="ARBA" id="ARBA00004496"/>
    </source>
</evidence>
<evidence type="ECO:0000256" key="3">
    <source>
        <dbReference type="ARBA" id="ARBA00005043"/>
    </source>
</evidence>
<protein>
    <recommendedName>
        <fullName evidence="5">Elongator complex protein 5</fullName>
    </recommendedName>
</protein>
<dbReference type="PANTHER" id="PTHR15641:SF1">
    <property type="entry name" value="ELONGATOR COMPLEX PROTEIN 5"/>
    <property type="match status" value="1"/>
</dbReference>
<comment type="subcellular location">
    <subcellularLocation>
        <location evidence="2">Cytoplasm</location>
    </subcellularLocation>
    <subcellularLocation>
        <location evidence="1">Nucleus</location>
    </subcellularLocation>
</comment>
<dbReference type="PANTHER" id="PTHR15641">
    <property type="entry name" value="ELONGATOR COMPLEX PROTEIN 5"/>
    <property type="match status" value="1"/>
</dbReference>
<dbReference type="Gene3D" id="3.40.50.300">
    <property type="entry name" value="P-loop containing nucleotide triphosphate hydrolases"/>
    <property type="match status" value="1"/>
</dbReference>
<organism evidence="9 10">
    <name type="scientific">Byssothecium circinans</name>
    <dbReference type="NCBI Taxonomy" id="147558"/>
    <lineage>
        <taxon>Eukaryota</taxon>
        <taxon>Fungi</taxon>
        <taxon>Dikarya</taxon>
        <taxon>Ascomycota</taxon>
        <taxon>Pezizomycotina</taxon>
        <taxon>Dothideomycetes</taxon>
        <taxon>Pleosporomycetidae</taxon>
        <taxon>Pleosporales</taxon>
        <taxon>Massarineae</taxon>
        <taxon>Massarinaceae</taxon>
        <taxon>Byssothecium</taxon>
    </lineage>
</organism>
<dbReference type="GO" id="GO:0033588">
    <property type="term" value="C:elongator holoenzyme complex"/>
    <property type="evidence" value="ECO:0007669"/>
    <property type="project" value="InterPro"/>
</dbReference>
<dbReference type="GO" id="GO:0000049">
    <property type="term" value="F:tRNA binding"/>
    <property type="evidence" value="ECO:0007669"/>
    <property type="project" value="TreeGrafter"/>
</dbReference>
<keyword evidence="10" id="KW-1185">Reference proteome</keyword>
<dbReference type="GO" id="GO:0002098">
    <property type="term" value="P:tRNA wobble uridine modification"/>
    <property type="evidence" value="ECO:0007669"/>
    <property type="project" value="InterPro"/>
</dbReference>
<keyword evidence="7" id="KW-0819">tRNA processing</keyword>
<evidence type="ECO:0000313" key="10">
    <source>
        <dbReference type="Proteomes" id="UP000800035"/>
    </source>
</evidence>
<evidence type="ECO:0000256" key="5">
    <source>
        <dbReference type="ARBA" id="ARBA00020264"/>
    </source>
</evidence>
<dbReference type="AlphaFoldDB" id="A0A6A5U8R6"/>